<gene>
    <name evidence="1" type="ORF">NTE_02079</name>
</gene>
<evidence type="ECO:0000313" key="1">
    <source>
        <dbReference type="EMBL" id="AIF84135.1"/>
    </source>
</evidence>
<dbReference type="GeneID" id="41597814"/>
<sequence>MQETTATFSREKEEGDNLYFALCESCYWAASVLGSKCCLCTCPSCRNDRVAFIPLCGDESYRYALSETQGLNLQFSTRPGSATTA</sequence>
<dbReference type="AlphaFoldDB" id="A0A075MSM4"/>
<dbReference type="EMBL" id="CP007174">
    <property type="protein sequence ID" value="AIF84135.1"/>
    <property type="molecule type" value="Genomic_DNA"/>
</dbReference>
<dbReference type="KEGG" id="nev:NTE_02079"/>
<dbReference type="HOGENOM" id="CLU_196478_0_0_2"/>
<evidence type="ECO:0000313" key="2">
    <source>
        <dbReference type="Proteomes" id="UP000028194"/>
    </source>
</evidence>
<reference evidence="1 2" key="1">
    <citation type="journal article" date="2014" name="PLoS ONE">
        <title>Genome Sequence of Candidatus Nitrososphaera evergladensis from Group I.1b Enriched from Everglades Soil Reveals Novel Genomic Features of the Ammonia-Oxidizing Archaea.</title>
        <authorList>
            <person name="Zhalnina K.V."/>
            <person name="Dias R."/>
            <person name="Leonard M.T."/>
            <person name="Dorr de Quadros P."/>
            <person name="Camargo F.A."/>
            <person name="Drew J.C."/>
            <person name="Farmerie W.G."/>
            <person name="Daroub S.H."/>
            <person name="Triplett E.W."/>
        </authorList>
    </citation>
    <scope>NUCLEOTIDE SEQUENCE [LARGE SCALE GENOMIC DNA]</scope>
    <source>
        <strain evidence="1 2">SR1</strain>
    </source>
</reference>
<organism evidence="1 2">
    <name type="scientific">Candidatus Nitrososphaera evergladensis SR1</name>
    <dbReference type="NCBI Taxonomy" id="1459636"/>
    <lineage>
        <taxon>Archaea</taxon>
        <taxon>Nitrososphaerota</taxon>
        <taxon>Nitrososphaeria</taxon>
        <taxon>Nitrososphaerales</taxon>
        <taxon>Nitrososphaeraceae</taxon>
        <taxon>Nitrososphaera</taxon>
    </lineage>
</organism>
<dbReference type="RefSeq" id="WP_148700766.1">
    <property type="nucleotide sequence ID" value="NZ_CP007174.1"/>
</dbReference>
<dbReference type="STRING" id="1459636.NTE_02079"/>
<protein>
    <submittedName>
        <fullName evidence="1">Uncharacterized protein</fullName>
    </submittedName>
</protein>
<accession>A0A075MSM4</accession>
<keyword evidence="2" id="KW-1185">Reference proteome</keyword>
<name>A0A075MSM4_9ARCH</name>
<dbReference type="Proteomes" id="UP000028194">
    <property type="component" value="Chromosome"/>
</dbReference>
<proteinExistence type="predicted"/>